<dbReference type="OrthoDB" id="9814761at2"/>
<dbReference type="PROSITE" id="PS00675">
    <property type="entry name" value="SIGMA54_INTERACT_1"/>
    <property type="match status" value="1"/>
</dbReference>
<keyword evidence="5" id="KW-0805">Transcription regulation</keyword>
<keyword evidence="2" id="KW-0547">Nucleotide-binding</keyword>
<evidence type="ECO:0000313" key="11">
    <source>
        <dbReference type="EMBL" id="APG28904.1"/>
    </source>
</evidence>
<dbReference type="PRINTS" id="PR01590">
    <property type="entry name" value="HTHFIS"/>
</dbReference>
<reference evidence="11 12" key="1">
    <citation type="journal article" date="2017" name="Genome Announc.">
        <title>Complete Genome Sequences of Two Acetylene-Fermenting Pelobacter acetylenicus Strains.</title>
        <authorList>
            <person name="Sutton J.M."/>
            <person name="Baesman S.M."/>
            <person name="Fierst J.L."/>
            <person name="Poret-Peterson A.T."/>
            <person name="Oremland R.S."/>
            <person name="Dunlap D.S."/>
            <person name="Akob D.M."/>
        </authorList>
    </citation>
    <scope>NUCLEOTIDE SEQUENCE [LARGE SCALE GENOMIC DNA]</scope>
    <source>
        <strain evidence="11 12">SFB93</strain>
    </source>
</reference>
<dbReference type="CDD" id="cd00009">
    <property type="entry name" value="AAA"/>
    <property type="match status" value="1"/>
</dbReference>
<dbReference type="AlphaFoldDB" id="A0A1L3GSH5"/>
<keyword evidence="1 8" id="KW-0597">Phosphoprotein</keyword>
<evidence type="ECO:0000256" key="8">
    <source>
        <dbReference type="PROSITE-ProRule" id="PRU00169"/>
    </source>
</evidence>
<evidence type="ECO:0000256" key="6">
    <source>
        <dbReference type="ARBA" id="ARBA00023125"/>
    </source>
</evidence>
<dbReference type="Gene3D" id="1.10.10.60">
    <property type="entry name" value="Homeodomain-like"/>
    <property type="match status" value="1"/>
</dbReference>
<keyword evidence="11" id="KW-0808">Transferase</keyword>
<dbReference type="SUPFAM" id="SSF52540">
    <property type="entry name" value="P-loop containing nucleoside triphosphate hydrolases"/>
    <property type="match status" value="1"/>
</dbReference>
<evidence type="ECO:0000256" key="4">
    <source>
        <dbReference type="ARBA" id="ARBA00023012"/>
    </source>
</evidence>
<dbReference type="KEGG" id="pef:A7E78_14350"/>
<dbReference type="FunFam" id="3.40.50.2300:FF:000018">
    <property type="entry name" value="DNA-binding transcriptional regulator NtrC"/>
    <property type="match status" value="1"/>
</dbReference>
<dbReference type="Proteomes" id="UP000182517">
    <property type="component" value="Chromosome"/>
</dbReference>
<keyword evidence="12" id="KW-1185">Reference proteome</keyword>
<sequence length="451" mass="50750">MGTKKKKVLVVDDETSVRHMLRLVLEGAGYEMCEAGSGTEALQFLQDNSFDIILSDIRMPELDGLGLLQQIKELGVDSMVIMMSAYGSVDTAVECLKHGAYDYISKPFKPDEVILTLRKAEERIRLQRENVRLRQQLSQKNESHKIVCRSKVMDRLLTLVTRVAETNSPVLITGETGTGKELIARALHQQSARAKKPFIAVNCGAIAPSLVESELFGHARGAFTGAVQQKAGLFEEASGGTLFLDEIGELPMDLQPKLLRVLQEGEVRRVGENRSRKVDVRVLAATARDLRKLVANGKWRDDLFFRLAVVEMHIPPLRERREDIVLLAKHFASGVAAREGRPTPEITPGVADTLKNYSWPGNVRELANFMEKTMIFCRNDVLDLETLPGEMRRRDRDATHKYSLKEAALRLEKEYIRKALAATDGNRTQAAKLLEISLRKLLYKIKEYEIE</sequence>
<dbReference type="EMBL" id="CP015519">
    <property type="protein sequence ID" value="APG28904.1"/>
    <property type="molecule type" value="Genomic_DNA"/>
</dbReference>
<dbReference type="PROSITE" id="PS00688">
    <property type="entry name" value="SIGMA54_INTERACT_3"/>
    <property type="match status" value="1"/>
</dbReference>
<evidence type="ECO:0000313" key="12">
    <source>
        <dbReference type="Proteomes" id="UP000182517"/>
    </source>
</evidence>
<organism evidence="11 12">
    <name type="scientific">Syntrophotalea acetylenivorans</name>
    <dbReference type="NCBI Taxonomy" id="1842532"/>
    <lineage>
        <taxon>Bacteria</taxon>
        <taxon>Pseudomonadati</taxon>
        <taxon>Thermodesulfobacteriota</taxon>
        <taxon>Desulfuromonadia</taxon>
        <taxon>Desulfuromonadales</taxon>
        <taxon>Syntrophotaleaceae</taxon>
        <taxon>Syntrophotalea</taxon>
    </lineage>
</organism>
<dbReference type="Pfam" id="PF02954">
    <property type="entry name" value="HTH_8"/>
    <property type="match status" value="1"/>
</dbReference>
<dbReference type="Pfam" id="PF25601">
    <property type="entry name" value="AAA_lid_14"/>
    <property type="match status" value="1"/>
</dbReference>
<accession>A0A1L3GSH5</accession>
<keyword evidence="6" id="KW-0238">DNA-binding</keyword>
<dbReference type="InterPro" id="IPR009057">
    <property type="entry name" value="Homeodomain-like_sf"/>
</dbReference>
<dbReference type="PROSITE" id="PS50045">
    <property type="entry name" value="SIGMA54_INTERACT_4"/>
    <property type="match status" value="1"/>
</dbReference>
<feature type="domain" description="Response regulatory" evidence="10">
    <location>
        <begin position="7"/>
        <end position="121"/>
    </location>
</feature>
<dbReference type="Pfam" id="PF00158">
    <property type="entry name" value="Sigma54_activat"/>
    <property type="match status" value="1"/>
</dbReference>
<dbReference type="Pfam" id="PF00072">
    <property type="entry name" value="Response_reg"/>
    <property type="match status" value="1"/>
</dbReference>
<dbReference type="InterPro" id="IPR027417">
    <property type="entry name" value="P-loop_NTPase"/>
</dbReference>
<gene>
    <name evidence="11" type="ORF">A7E78_14350</name>
</gene>
<dbReference type="SUPFAM" id="SSF46689">
    <property type="entry name" value="Homeodomain-like"/>
    <property type="match status" value="1"/>
</dbReference>
<dbReference type="PANTHER" id="PTHR32071">
    <property type="entry name" value="TRANSCRIPTIONAL REGULATORY PROTEIN"/>
    <property type="match status" value="1"/>
</dbReference>
<protein>
    <submittedName>
        <fullName evidence="11">Histidine kinase</fullName>
    </submittedName>
</protein>
<evidence type="ECO:0000256" key="1">
    <source>
        <dbReference type="ARBA" id="ARBA00022553"/>
    </source>
</evidence>
<dbReference type="GO" id="GO:0005524">
    <property type="term" value="F:ATP binding"/>
    <property type="evidence" value="ECO:0007669"/>
    <property type="project" value="UniProtKB-KW"/>
</dbReference>
<dbReference type="InterPro" id="IPR001789">
    <property type="entry name" value="Sig_transdc_resp-reg_receiver"/>
</dbReference>
<dbReference type="GO" id="GO:0006355">
    <property type="term" value="P:regulation of DNA-templated transcription"/>
    <property type="evidence" value="ECO:0007669"/>
    <property type="project" value="InterPro"/>
</dbReference>
<dbReference type="InterPro" id="IPR025944">
    <property type="entry name" value="Sigma_54_int_dom_CS"/>
</dbReference>
<dbReference type="Gene3D" id="1.10.8.60">
    <property type="match status" value="1"/>
</dbReference>
<feature type="modified residue" description="4-aspartylphosphate" evidence="8">
    <location>
        <position position="56"/>
    </location>
</feature>
<dbReference type="InterPro" id="IPR025662">
    <property type="entry name" value="Sigma_54_int_dom_ATP-bd_1"/>
</dbReference>
<dbReference type="InterPro" id="IPR002078">
    <property type="entry name" value="Sigma_54_int"/>
</dbReference>
<dbReference type="PANTHER" id="PTHR32071:SF113">
    <property type="entry name" value="ALGINATE BIOSYNTHESIS TRANSCRIPTIONAL REGULATORY PROTEIN ALGB"/>
    <property type="match status" value="1"/>
</dbReference>
<name>A0A1L3GSH5_9BACT</name>
<dbReference type="Gene3D" id="3.40.50.2300">
    <property type="match status" value="1"/>
</dbReference>
<dbReference type="SUPFAM" id="SSF52172">
    <property type="entry name" value="CheY-like"/>
    <property type="match status" value="1"/>
</dbReference>
<dbReference type="SMART" id="SM00382">
    <property type="entry name" value="AAA"/>
    <property type="match status" value="1"/>
</dbReference>
<proteinExistence type="predicted"/>
<dbReference type="InterPro" id="IPR003593">
    <property type="entry name" value="AAA+_ATPase"/>
</dbReference>
<keyword evidence="3" id="KW-0067">ATP-binding</keyword>
<dbReference type="GO" id="GO:0016301">
    <property type="term" value="F:kinase activity"/>
    <property type="evidence" value="ECO:0007669"/>
    <property type="project" value="UniProtKB-KW"/>
</dbReference>
<dbReference type="InterPro" id="IPR002197">
    <property type="entry name" value="HTH_Fis"/>
</dbReference>
<dbReference type="SMART" id="SM00448">
    <property type="entry name" value="REC"/>
    <property type="match status" value="1"/>
</dbReference>
<dbReference type="GO" id="GO:0000160">
    <property type="term" value="P:phosphorelay signal transduction system"/>
    <property type="evidence" value="ECO:0007669"/>
    <property type="project" value="UniProtKB-KW"/>
</dbReference>
<dbReference type="PROSITE" id="PS50110">
    <property type="entry name" value="RESPONSE_REGULATORY"/>
    <property type="match status" value="1"/>
</dbReference>
<dbReference type="GO" id="GO:0043565">
    <property type="term" value="F:sequence-specific DNA binding"/>
    <property type="evidence" value="ECO:0007669"/>
    <property type="project" value="InterPro"/>
</dbReference>
<dbReference type="InterPro" id="IPR025943">
    <property type="entry name" value="Sigma_54_int_dom_ATP-bd_2"/>
</dbReference>
<keyword evidence="7" id="KW-0804">Transcription</keyword>
<dbReference type="InterPro" id="IPR011006">
    <property type="entry name" value="CheY-like_superfamily"/>
</dbReference>
<evidence type="ECO:0000256" key="3">
    <source>
        <dbReference type="ARBA" id="ARBA00022840"/>
    </source>
</evidence>
<evidence type="ECO:0000256" key="5">
    <source>
        <dbReference type="ARBA" id="ARBA00023015"/>
    </source>
</evidence>
<evidence type="ECO:0000259" key="10">
    <source>
        <dbReference type="PROSITE" id="PS50110"/>
    </source>
</evidence>
<dbReference type="PROSITE" id="PS00676">
    <property type="entry name" value="SIGMA54_INTERACT_2"/>
    <property type="match status" value="1"/>
</dbReference>
<feature type="domain" description="Sigma-54 factor interaction" evidence="9">
    <location>
        <begin position="146"/>
        <end position="375"/>
    </location>
</feature>
<evidence type="ECO:0000256" key="2">
    <source>
        <dbReference type="ARBA" id="ARBA00022741"/>
    </source>
</evidence>
<keyword evidence="11" id="KW-0418">Kinase</keyword>
<dbReference type="RefSeq" id="WP_072284926.1">
    <property type="nucleotide sequence ID" value="NZ_CP015519.1"/>
</dbReference>
<evidence type="ECO:0000256" key="7">
    <source>
        <dbReference type="ARBA" id="ARBA00023163"/>
    </source>
</evidence>
<dbReference type="InterPro" id="IPR058031">
    <property type="entry name" value="AAA_lid_NorR"/>
</dbReference>
<evidence type="ECO:0000259" key="9">
    <source>
        <dbReference type="PROSITE" id="PS50045"/>
    </source>
</evidence>
<keyword evidence="4" id="KW-0902">Two-component regulatory system</keyword>
<dbReference type="STRING" id="1842532.A7E78_14350"/>
<dbReference type="Gene3D" id="3.40.50.300">
    <property type="entry name" value="P-loop containing nucleotide triphosphate hydrolases"/>
    <property type="match status" value="1"/>
</dbReference>
<dbReference type="FunFam" id="3.40.50.300:FF:000006">
    <property type="entry name" value="DNA-binding transcriptional regulator NtrC"/>
    <property type="match status" value="1"/>
</dbReference>